<evidence type="ECO:0000256" key="1">
    <source>
        <dbReference type="SAM" id="Phobius"/>
    </source>
</evidence>
<dbReference type="Proteomes" id="UP000295537">
    <property type="component" value="Unassembled WGS sequence"/>
</dbReference>
<comment type="caution">
    <text evidence="2">The sequence shown here is derived from an EMBL/GenBank/DDBJ whole genome shotgun (WGS) entry which is preliminary data.</text>
</comment>
<dbReference type="RefSeq" id="WP_132501467.1">
    <property type="nucleotide sequence ID" value="NZ_LVXA01000001.1"/>
</dbReference>
<reference evidence="2 3" key="1">
    <citation type="submission" date="2019-03" db="EMBL/GenBank/DDBJ databases">
        <title>Genomic Encyclopedia of Type Strains, Phase IV (KMG-IV): sequencing the most valuable type-strain genomes for metagenomic binning, comparative biology and taxonomic classification.</title>
        <authorList>
            <person name="Goeker M."/>
        </authorList>
    </citation>
    <scope>NUCLEOTIDE SEQUENCE [LARGE SCALE GENOMIC DNA]</scope>
    <source>
        <strain evidence="2 3">DSM 16380</strain>
    </source>
</reference>
<gene>
    <name evidence="2" type="ORF">EV693_10812</name>
</gene>
<organism evidence="2 3">
    <name type="scientific">Nicoletella semolina</name>
    <dbReference type="NCBI Taxonomy" id="271160"/>
    <lineage>
        <taxon>Bacteria</taxon>
        <taxon>Pseudomonadati</taxon>
        <taxon>Pseudomonadota</taxon>
        <taxon>Gammaproteobacteria</taxon>
        <taxon>Pasteurellales</taxon>
        <taxon>Pasteurellaceae</taxon>
        <taxon>Nicoletella</taxon>
    </lineage>
</organism>
<name>A0A4R2N7M8_9PAST</name>
<keyword evidence="1" id="KW-0472">Membrane</keyword>
<keyword evidence="3" id="KW-1185">Reference proteome</keyword>
<accession>A0A4R2N7M8</accession>
<dbReference type="EMBL" id="SLXJ01000008">
    <property type="protein sequence ID" value="TCP16960.1"/>
    <property type="molecule type" value="Genomic_DNA"/>
</dbReference>
<dbReference type="OrthoDB" id="6497167at2"/>
<keyword evidence="1" id="KW-1133">Transmembrane helix</keyword>
<evidence type="ECO:0000313" key="2">
    <source>
        <dbReference type="EMBL" id="TCP16960.1"/>
    </source>
</evidence>
<feature type="transmembrane region" description="Helical" evidence="1">
    <location>
        <begin position="66"/>
        <end position="87"/>
    </location>
</feature>
<evidence type="ECO:0000313" key="3">
    <source>
        <dbReference type="Proteomes" id="UP000295537"/>
    </source>
</evidence>
<proteinExistence type="predicted"/>
<dbReference type="AlphaFoldDB" id="A0A4R2N7M8"/>
<sequence>MNSVQKQSNKSFFVAMFTLVAEALGSTACCIAPLIYLLFGFSSPWLVSLSMNIYKYHCYQYISRQTLKILYMITFVVILFFLSYPIVLP</sequence>
<protein>
    <submittedName>
        <fullName evidence="2">Mercuric ion transport protein</fullName>
    </submittedName>
</protein>
<keyword evidence="1" id="KW-0812">Transmembrane</keyword>